<feature type="domain" description="Sec16 Sec23-binding" evidence="6">
    <location>
        <begin position="69"/>
        <end position="139"/>
    </location>
</feature>
<keyword evidence="4" id="KW-0256">Endoplasmic reticulum</keyword>
<dbReference type="PANTHER" id="PTHR13402">
    <property type="entry name" value="RGPR-RELATED"/>
    <property type="match status" value="1"/>
</dbReference>
<protein>
    <recommendedName>
        <fullName evidence="6">Sec16 Sec23-binding domain-containing protein</fullName>
    </recommendedName>
</protein>
<evidence type="ECO:0000256" key="1">
    <source>
        <dbReference type="ARBA" id="ARBA00004240"/>
    </source>
</evidence>
<keyword evidence="3" id="KW-0813">Transport</keyword>
<evidence type="ECO:0000256" key="3">
    <source>
        <dbReference type="ARBA" id="ARBA00022448"/>
    </source>
</evidence>
<evidence type="ECO:0000259" key="6">
    <source>
        <dbReference type="Pfam" id="PF12931"/>
    </source>
</evidence>
<evidence type="ECO:0000256" key="2">
    <source>
        <dbReference type="ARBA" id="ARBA00005927"/>
    </source>
</evidence>
<evidence type="ECO:0000313" key="7">
    <source>
        <dbReference type="EMBL" id="KAJ8300913.1"/>
    </source>
</evidence>
<comment type="subcellular location">
    <subcellularLocation>
        <location evidence="1">Endoplasmic reticulum</location>
    </subcellularLocation>
</comment>
<dbReference type="EMBL" id="JARBDR010000919">
    <property type="protein sequence ID" value="KAJ8300913.1"/>
    <property type="molecule type" value="Genomic_DNA"/>
</dbReference>
<dbReference type="Proteomes" id="UP001217089">
    <property type="component" value="Unassembled WGS sequence"/>
</dbReference>
<accession>A0ABQ9ECD2</accession>
<keyword evidence="5" id="KW-0931">ER-Golgi transport</keyword>
<evidence type="ECO:0000313" key="8">
    <source>
        <dbReference type="Proteomes" id="UP001217089"/>
    </source>
</evidence>
<dbReference type="Pfam" id="PF12931">
    <property type="entry name" value="TPR_Sec16"/>
    <property type="match status" value="1"/>
</dbReference>
<evidence type="ECO:0000256" key="4">
    <source>
        <dbReference type="ARBA" id="ARBA00022824"/>
    </source>
</evidence>
<comment type="similarity">
    <text evidence="2">Belongs to the SEC16 family.</text>
</comment>
<organism evidence="7 8">
    <name type="scientific">Tegillarca granosa</name>
    <name type="common">Malaysian cockle</name>
    <name type="synonym">Anadara granosa</name>
    <dbReference type="NCBI Taxonomy" id="220873"/>
    <lineage>
        <taxon>Eukaryota</taxon>
        <taxon>Metazoa</taxon>
        <taxon>Spiralia</taxon>
        <taxon>Lophotrochozoa</taxon>
        <taxon>Mollusca</taxon>
        <taxon>Bivalvia</taxon>
        <taxon>Autobranchia</taxon>
        <taxon>Pteriomorphia</taxon>
        <taxon>Arcoida</taxon>
        <taxon>Arcoidea</taxon>
        <taxon>Arcidae</taxon>
        <taxon>Tegillarca</taxon>
    </lineage>
</organism>
<keyword evidence="8" id="KW-1185">Reference proteome</keyword>
<reference evidence="7 8" key="1">
    <citation type="submission" date="2022-12" db="EMBL/GenBank/DDBJ databases">
        <title>Chromosome-level genome of Tegillarca granosa.</title>
        <authorList>
            <person name="Kim J."/>
        </authorList>
    </citation>
    <scope>NUCLEOTIDE SEQUENCE [LARGE SCALE GENOMIC DNA]</scope>
    <source>
        <strain evidence="7">Teg-2019</strain>
        <tissue evidence="7">Adductor muscle</tissue>
    </source>
</reference>
<gene>
    <name evidence="7" type="ORF">KUTeg_022432</name>
</gene>
<comment type="caution">
    <text evidence="7">The sequence shown here is derived from an EMBL/GenBank/DDBJ whole genome shotgun (WGS) entry which is preliminary data.</text>
</comment>
<proteinExistence type="inferred from homology"/>
<dbReference type="InterPro" id="IPR024298">
    <property type="entry name" value="Sec16_Sec23-bd"/>
</dbReference>
<name>A0ABQ9ECD2_TEGGR</name>
<dbReference type="PANTHER" id="PTHR13402:SF6">
    <property type="entry name" value="SECRETORY 16, ISOFORM I"/>
    <property type="match status" value="1"/>
</dbReference>
<dbReference type="Gene3D" id="1.25.40.1030">
    <property type="match status" value="1"/>
</dbReference>
<sequence>MVVGTDIADLLLEGHEPTTVEYSMMGMKIAQSLENLEEDLDETTQDVAVSDRSVINRGRSREETTDRFRHLLLYGRKKDALEWSMKNNLWGHALFLASKMDNRTHANVMTRFANNAMKMNDPLQTLYQLMSGRQPAAVTVSVLMIKSI</sequence>
<evidence type="ECO:0000256" key="5">
    <source>
        <dbReference type="ARBA" id="ARBA00022892"/>
    </source>
</evidence>